<feature type="domain" description="HTH marR-type" evidence="5">
    <location>
        <begin position="24"/>
        <end position="156"/>
    </location>
</feature>
<evidence type="ECO:0000259" key="5">
    <source>
        <dbReference type="PROSITE" id="PS50995"/>
    </source>
</evidence>
<evidence type="ECO:0000256" key="3">
    <source>
        <dbReference type="ARBA" id="ARBA00023163"/>
    </source>
</evidence>
<keyword evidence="1" id="KW-0805">Transcription regulation</keyword>
<dbReference type="InterPro" id="IPR023187">
    <property type="entry name" value="Tscrpt_reg_MarR-type_CS"/>
</dbReference>
<dbReference type="InterPro" id="IPR000835">
    <property type="entry name" value="HTH_MarR-typ"/>
</dbReference>
<proteinExistence type="predicted"/>
<comment type="caution">
    <text evidence="6">The sequence shown here is derived from an EMBL/GenBank/DDBJ whole genome shotgun (WGS) entry which is preliminary data.</text>
</comment>
<dbReference type="PRINTS" id="PR00598">
    <property type="entry name" value="HTHMARR"/>
</dbReference>
<dbReference type="SUPFAM" id="SSF46785">
    <property type="entry name" value="Winged helix' DNA-binding domain"/>
    <property type="match status" value="1"/>
</dbReference>
<dbReference type="GO" id="GO:0006950">
    <property type="term" value="P:response to stress"/>
    <property type="evidence" value="ECO:0007669"/>
    <property type="project" value="TreeGrafter"/>
</dbReference>
<dbReference type="InterPro" id="IPR039422">
    <property type="entry name" value="MarR/SlyA-like"/>
</dbReference>
<organism evidence="6 7">
    <name type="scientific">Notoacmeibacter marinus</name>
    <dbReference type="NCBI Taxonomy" id="1876515"/>
    <lineage>
        <taxon>Bacteria</taxon>
        <taxon>Pseudomonadati</taxon>
        <taxon>Pseudomonadota</taxon>
        <taxon>Alphaproteobacteria</taxon>
        <taxon>Hyphomicrobiales</taxon>
        <taxon>Notoacmeibacteraceae</taxon>
        <taxon>Notoacmeibacter</taxon>
    </lineage>
</organism>
<dbReference type="AlphaFoldDB" id="A0A231UXY8"/>
<dbReference type="PROSITE" id="PS50995">
    <property type="entry name" value="HTH_MARR_2"/>
    <property type="match status" value="1"/>
</dbReference>
<dbReference type="Pfam" id="PF12802">
    <property type="entry name" value="MarR_2"/>
    <property type="match status" value="1"/>
</dbReference>
<dbReference type="Proteomes" id="UP000215405">
    <property type="component" value="Unassembled WGS sequence"/>
</dbReference>
<feature type="region of interest" description="Disordered" evidence="4">
    <location>
        <begin position="1"/>
        <end position="20"/>
    </location>
</feature>
<dbReference type="InterPro" id="IPR036388">
    <property type="entry name" value="WH-like_DNA-bd_sf"/>
</dbReference>
<evidence type="ECO:0000313" key="6">
    <source>
        <dbReference type="EMBL" id="OXT00752.1"/>
    </source>
</evidence>
<evidence type="ECO:0000256" key="2">
    <source>
        <dbReference type="ARBA" id="ARBA00023125"/>
    </source>
</evidence>
<dbReference type="EMBL" id="NBYO01000002">
    <property type="protein sequence ID" value="OXT00752.1"/>
    <property type="molecule type" value="Genomic_DNA"/>
</dbReference>
<gene>
    <name evidence="6" type="ORF">B7H23_11780</name>
</gene>
<dbReference type="PROSITE" id="PS01117">
    <property type="entry name" value="HTH_MARR_1"/>
    <property type="match status" value="1"/>
</dbReference>
<evidence type="ECO:0000313" key="7">
    <source>
        <dbReference type="Proteomes" id="UP000215405"/>
    </source>
</evidence>
<dbReference type="GO" id="GO:0003700">
    <property type="term" value="F:DNA-binding transcription factor activity"/>
    <property type="evidence" value="ECO:0007669"/>
    <property type="project" value="InterPro"/>
</dbReference>
<evidence type="ECO:0000256" key="4">
    <source>
        <dbReference type="SAM" id="MobiDB-lite"/>
    </source>
</evidence>
<keyword evidence="7" id="KW-1185">Reference proteome</keyword>
<dbReference type="SMART" id="SM00347">
    <property type="entry name" value="HTH_MARR"/>
    <property type="match status" value="1"/>
</dbReference>
<dbReference type="RefSeq" id="WP_094077571.1">
    <property type="nucleotide sequence ID" value="NZ_KZ851843.1"/>
</dbReference>
<keyword evidence="3" id="KW-0804">Transcription</keyword>
<reference evidence="7" key="1">
    <citation type="journal article" date="2017" name="Int. J. Syst. Evol. Microbiol.">
        <title>Notoacmeibacter marinus gen. nov., sp. nov., isolated from the gut of a limpet and proposal of Notoacmeibacteraceae fam. nov. in the order Rhizobiales of the class Alphaproteobacteria.</title>
        <authorList>
            <person name="Huang Z."/>
            <person name="Guo F."/>
            <person name="Lai Q."/>
        </authorList>
    </citation>
    <scope>NUCLEOTIDE SEQUENCE [LARGE SCALE GENOMIC DNA]</scope>
    <source>
        <strain evidence="7">XMTR2A4</strain>
    </source>
</reference>
<keyword evidence="2" id="KW-0238">DNA-binding</keyword>
<dbReference type="PANTHER" id="PTHR33164:SF43">
    <property type="entry name" value="HTH-TYPE TRANSCRIPTIONAL REPRESSOR YETL"/>
    <property type="match status" value="1"/>
</dbReference>
<accession>A0A231UXY8</accession>
<name>A0A231UXY8_9HYPH</name>
<dbReference type="GO" id="GO:0003677">
    <property type="term" value="F:DNA binding"/>
    <property type="evidence" value="ECO:0007669"/>
    <property type="project" value="UniProtKB-KW"/>
</dbReference>
<dbReference type="Gene3D" id="1.10.10.10">
    <property type="entry name" value="Winged helix-like DNA-binding domain superfamily/Winged helix DNA-binding domain"/>
    <property type="match status" value="1"/>
</dbReference>
<evidence type="ECO:0000256" key="1">
    <source>
        <dbReference type="ARBA" id="ARBA00023015"/>
    </source>
</evidence>
<dbReference type="InterPro" id="IPR036390">
    <property type="entry name" value="WH_DNA-bd_sf"/>
</dbReference>
<dbReference type="PANTHER" id="PTHR33164">
    <property type="entry name" value="TRANSCRIPTIONAL REGULATOR, MARR FAMILY"/>
    <property type="match status" value="1"/>
</dbReference>
<sequence length="168" mass="18310">MTKIDRQDMGRLPANPKKMNKVPKGAMLSQLVSTARGARTALSARLSELGLHAGQEQILLALSDEEQLPLSSIADLLGVRAQTITRAITRLEAQGLVFRTPSQEDGRVSFIALTQAGRDIVGDVKKAVKKVERQMLRSLDKVQQKTLLRLLETVDIELASIATKRSGG</sequence>
<dbReference type="OrthoDB" id="8448256at2"/>
<protein>
    <recommendedName>
        <fullName evidence="5">HTH marR-type domain-containing protein</fullName>
    </recommendedName>
</protein>